<organism evidence="1 2">
    <name type="scientific">Crotalaria pallida</name>
    <name type="common">Smooth rattlebox</name>
    <name type="synonym">Crotalaria striata</name>
    <dbReference type="NCBI Taxonomy" id="3830"/>
    <lineage>
        <taxon>Eukaryota</taxon>
        <taxon>Viridiplantae</taxon>
        <taxon>Streptophyta</taxon>
        <taxon>Embryophyta</taxon>
        <taxon>Tracheophyta</taxon>
        <taxon>Spermatophyta</taxon>
        <taxon>Magnoliopsida</taxon>
        <taxon>eudicotyledons</taxon>
        <taxon>Gunneridae</taxon>
        <taxon>Pentapetalae</taxon>
        <taxon>rosids</taxon>
        <taxon>fabids</taxon>
        <taxon>Fabales</taxon>
        <taxon>Fabaceae</taxon>
        <taxon>Papilionoideae</taxon>
        <taxon>50 kb inversion clade</taxon>
        <taxon>genistoids sensu lato</taxon>
        <taxon>core genistoids</taxon>
        <taxon>Crotalarieae</taxon>
        <taxon>Crotalaria</taxon>
    </lineage>
</organism>
<protein>
    <submittedName>
        <fullName evidence="1">Uncharacterized protein</fullName>
    </submittedName>
</protein>
<gene>
    <name evidence="1" type="ORF">RIF29_19446</name>
</gene>
<name>A0AAN9F1Z5_CROPI</name>
<accession>A0AAN9F1Z5</accession>
<sequence length="145" mass="16276">MNLWISPQKFLDSFRTSVGCGFVIPTRYFRLECDVTINFLHSIVDSYIGCSIACMMLEGYQTAKAALETEKPHAPYMFSVCVSSLFLGLPVFHRNQPSLPPPNASSTRIRPTHQAASTNEQPRACTLYSTRSVQICFFSCPDLVR</sequence>
<reference evidence="1 2" key="1">
    <citation type="submission" date="2024-01" db="EMBL/GenBank/DDBJ databases">
        <title>The genomes of 5 underutilized Papilionoideae crops provide insights into root nodulation and disease resistanc.</title>
        <authorList>
            <person name="Yuan L."/>
        </authorList>
    </citation>
    <scope>NUCLEOTIDE SEQUENCE [LARGE SCALE GENOMIC DNA]</scope>
    <source>
        <strain evidence="1">ZHUSHIDOU_FW_LH</strain>
        <tissue evidence="1">Leaf</tissue>
    </source>
</reference>
<keyword evidence="2" id="KW-1185">Reference proteome</keyword>
<evidence type="ECO:0000313" key="2">
    <source>
        <dbReference type="Proteomes" id="UP001372338"/>
    </source>
</evidence>
<dbReference type="EMBL" id="JAYWIO010000004">
    <property type="protein sequence ID" value="KAK7266791.1"/>
    <property type="molecule type" value="Genomic_DNA"/>
</dbReference>
<dbReference type="Proteomes" id="UP001372338">
    <property type="component" value="Unassembled WGS sequence"/>
</dbReference>
<dbReference type="AlphaFoldDB" id="A0AAN9F1Z5"/>
<evidence type="ECO:0000313" key="1">
    <source>
        <dbReference type="EMBL" id="KAK7266791.1"/>
    </source>
</evidence>
<proteinExistence type="predicted"/>
<comment type="caution">
    <text evidence="1">The sequence shown here is derived from an EMBL/GenBank/DDBJ whole genome shotgun (WGS) entry which is preliminary data.</text>
</comment>